<protein>
    <recommendedName>
        <fullName evidence="3">Transposase</fullName>
    </recommendedName>
</protein>
<gene>
    <name evidence="1" type="primary">C0J52_15984</name>
    <name evidence="1" type="ORF">NPIL_108051</name>
</gene>
<organism evidence="1 2">
    <name type="scientific">Nephila pilipes</name>
    <name type="common">Giant wood spider</name>
    <name type="synonym">Nephila maculata</name>
    <dbReference type="NCBI Taxonomy" id="299642"/>
    <lineage>
        <taxon>Eukaryota</taxon>
        <taxon>Metazoa</taxon>
        <taxon>Ecdysozoa</taxon>
        <taxon>Arthropoda</taxon>
        <taxon>Chelicerata</taxon>
        <taxon>Arachnida</taxon>
        <taxon>Araneae</taxon>
        <taxon>Araneomorphae</taxon>
        <taxon>Entelegynae</taxon>
        <taxon>Araneoidea</taxon>
        <taxon>Nephilidae</taxon>
        <taxon>Nephila</taxon>
    </lineage>
</organism>
<evidence type="ECO:0000313" key="2">
    <source>
        <dbReference type="Proteomes" id="UP000887013"/>
    </source>
</evidence>
<sequence>MEVFESPSIVEEKFRTLARRDSPSRLIFDRFDEKFVRTGSVQDDCEGNSGRKISIRTEEDIILVLLVMVACPTKSWLKLFLETKISQRSLVRILNRDLGMKPYHLQIEQQLTNAYKQACVCAT</sequence>
<keyword evidence="2" id="KW-1185">Reference proteome</keyword>
<reference evidence="1" key="1">
    <citation type="submission" date="2020-08" db="EMBL/GenBank/DDBJ databases">
        <title>Multicomponent nature underlies the extraordinary mechanical properties of spider dragline silk.</title>
        <authorList>
            <person name="Kono N."/>
            <person name="Nakamura H."/>
            <person name="Mori M."/>
            <person name="Yoshida Y."/>
            <person name="Ohtoshi R."/>
            <person name="Malay A.D."/>
            <person name="Moran D.A.P."/>
            <person name="Tomita M."/>
            <person name="Numata K."/>
            <person name="Arakawa K."/>
        </authorList>
    </citation>
    <scope>NUCLEOTIDE SEQUENCE</scope>
</reference>
<proteinExistence type="predicted"/>
<dbReference type="EMBL" id="BMAW01102023">
    <property type="protein sequence ID" value="GFT02313.1"/>
    <property type="molecule type" value="Genomic_DNA"/>
</dbReference>
<dbReference type="Proteomes" id="UP000887013">
    <property type="component" value="Unassembled WGS sequence"/>
</dbReference>
<evidence type="ECO:0000313" key="1">
    <source>
        <dbReference type="EMBL" id="GFT02313.1"/>
    </source>
</evidence>
<name>A0A8X6N9Y4_NEPPI</name>
<dbReference type="OrthoDB" id="7935844at2759"/>
<accession>A0A8X6N9Y4</accession>
<evidence type="ECO:0008006" key="3">
    <source>
        <dbReference type="Google" id="ProtNLM"/>
    </source>
</evidence>
<dbReference type="AlphaFoldDB" id="A0A8X6N9Y4"/>
<comment type="caution">
    <text evidence="1">The sequence shown here is derived from an EMBL/GenBank/DDBJ whole genome shotgun (WGS) entry which is preliminary data.</text>
</comment>